<dbReference type="SUPFAM" id="SSF46689">
    <property type="entry name" value="Homeodomain-like"/>
    <property type="match status" value="1"/>
</dbReference>
<organism evidence="3 4">
    <name type="scientific">Nothophoma quercina</name>
    <dbReference type="NCBI Taxonomy" id="749835"/>
    <lineage>
        <taxon>Eukaryota</taxon>
        <taxon>Fungi</taxon>
        <taxon>Dikarya</taxon>
        <taxon>Ascomycota</taxon>
        <taxon>Pezizomycotina</taxon>
        <taxon>Dothideomycetes</taxon>
        <taxon>Pleosporomycetidae</taxon>
        <taxon>Pleosporales</taxon>
        <taxon>Pleosporineae</taxon>
        <taxon>Didymellaceae</taxon>
        <taxon>Nothophoma</taxon>
    </lineage>
</organism>
<dbReference type="PROSITE" id="PS50090">
    <property type="entry name" value="MYB_LIKE"/>
    <property type="match status" value="1"/>
</dbReference>
<feature type="region of interest" description="Disordered" evidence="1">
    <location>
        <begin position="111"/>
        <end position="409"/>
    </location>
</feature>
<feature type="domain" description="Myb-like" evidence="2">
    <location>
        <begin position="131"/>
        <end position="179"/>
    </location>
</feature>
<dbReference type="InterPro" id="IPR001005">
    <property type="entry name" value="SANT/Myb"/>
</dbReference>
<feature type="compositionally biased region" description="Low complexity" evidence="1">
    <location>
        <begin position="364"/>
        <end position="382"/>
    </location>
</feature>
<feature type="compositionally biased region" description="Pro residues" evidence="1">
    <location>
        <begin position="29"/>
        <end position="39"/>
    </location>
</feature>
<evidence type="ECO:0000259" key="2">
    <source>
        <dbReference type="PROSITE" id="PS50090"/>
    </source>
</evidence>
<sequence>MADASSAPRRVSMAYILGFSNKPFKDGGPPAPPQPPSPRHPNAFKQMVTTPGGVIEWAASDGRRGRLTGPGKPRLTAANLTQVPSVRASAEAASKKEAAVEDIGSLLGIGLCADGPASPPKEEIKKDTDKDDELTGGDWTDEQDKKLMESKGGNKPWKKIAEEIGKKEHECRERFDKIKPEGWRPNGKGGGDGNQKQKEKKGQKTENQNQNQNQNPEEKKENEKKDEYANQGSTPDDSGGTNNNSNSWDTSGNNNGGNGTSWDTSGNNDNNNNNGWNLSGDNSGGNSWESSGNKNGWGTSGNNNGTGGNDSWNIGNSDGNNDSGGGGVSGGENTWGADNSASWDNKNNNNNMTTDDKNSKKGSFKGSSSSKNAKSSSDKPASQSCSKNVSSHKSERSSSGTPTEIELKPDSTFSADDLRLIAKILQQDCSMVWNRVSWRFKDKTGRNLHPNVLEKKITGKTFKSLPGLEPPKLSINKTGLTSSGYISFPISGHGAHNYSLVMYREDGELIWQSGYGDYAAFRPTTLFGEPVLAYFSGITFPEPWGFGYGVVQILNQQYENTYNVTLWNSTFPLTSISPLYDPTQYQPFSWVDMHENLITPEGTMFVGALNVTPWDLTSIGGPQDGWVVNSIVLEINVTNSAIIWQWSHLDHVDEITLESAVPTYPLGELGRNSSYPWGPFHINSIERFSDGSLLISSRHYCSIFKIARNGTVEWTLNGNSGGDFSLENGLSFCYQHDARLHFSNNTDSILISLFNNDNSAVVSGIDQTTGVVLSLDTTSMSASLVQSFSDPSDPIFAVSQGDMQVLPDGHVVMGYGSVPTMKEYTESGDVVLSVSWGEAEAVQSYRTYKSPWIGKPSSRPDVFACKNGNGTAVYMSWNGATEVQRWTVLGGKAEERLDEVASVGKSGFETKAMVTGELGYIRAEASGQGIETGVSKTVAVDKC</sequence>
<feature type="compositionally biased region" description="Basic and acidic residues" evidence="1">
    <location>
        <begin position="195"/>
        <end position="204"/>
    </location>
</feature>
<accession>A0ABR3QK37</accession>
<keyword evidence="4" id="KW-1185">Reference proteome</keyword>
<gene>
    <name evidence="3" type="ORF">SLS59_009616</name>
</gene>
<evidence type="ECO:0000313" key="3">
    <source>
        <dbReference type="EMBL" id="KAL1592524.1"/>
    </source>
</evidence>
<feature type="compositionally biased region" description="Low complexity" evidence="1">
    <location>
        <begin position="260"/>
        <end position="321"/>
    </location>
</feature>
<feature type="compositionally biased region" description="Low complexity" evidence="1">
    <location>
        <begin position="236"/>
        <end position="253"/>
    </location>
</feature>
<proteinExistence type="predicted"/>
<feature type="compositionally biased region" description="Low complexity" evidence="1">
    <location>
        <begin position="337"/>
        <end position="353"/>
    </location>
</feature>
<dbReference type="InterPro" id="IPR053143">
    <property type="entry name" value="Arylsulfate_ST"/>
</dbReference>
<feature type="compositionally biased region" description="Acidic residues" evidence="1">
    <location>
        <begin position="130"/>
        <end position="141"/>
    </location>
</feature>
<dbReference type="Proteomes" id="UP001521222">
    <property type="component" value="Unassembled WGS sequence"/>
</dbReference>
<dbReference type="PANTHER" id="PTHR35340">
    <property type="entry name" value="PQQ ENZYME REPEAT PROTEIN-RELATED"/>
    <property type="match status" value="1"/>
</dbReference>
<feature type="compositionally biased region" description="Basic and acidic residues" evidence="1">
    <location>
        <begin position="216"/>
        <end position="228"/>
    </location>
</feature>
<protein>
    <recommendedName>
        <fullName evidence="2">Myb-like domain-containing protein</fullName>
    </recommendedName>
</protein>
<reference evidence="3 4" key="1">
    <citation type="submission" date="2024-02" db="EMBL/GenBank/DDBJ databases">
        <title>De novo assembly and annotation of 12 fungi associated with fruit tree decline syndrome in Ontario, Canada.</title>
        <authorList>
            <person name="Sulman M."/>
            <person name="Ellouze W."/>
            <person name="Ilyukhin E."/>
        </authorList>
    </citation>
    <scope>NUCLEOTIDE SEQUENCE [LARGE SCALE GENOMIC DNA]</scope>
    <source>
        <strain evidence="3 4">M97-236</strain>
    </source>
</reference>
<evidence type="ECO:0000313" key="4">
    <source>
        <dbReference type="Proteomes" id="UP001521222"/>
    </source>
</evidence>
<evidence type="ECO:0000256" key="1">
    <source>
        <dbReference type="SAM" id="MobiDB-lite"/>
    </source>
</evidence>
<feature type="compositionally biased region" description="Low complexity" evidence="1">
    <location>
        <begin position="205"/>
        <end position="215"/>
    </location>
</feature>
<feature type="compositionally biased region" description="Basic and acidic residues" evidence="1">
    <location>
        <begin position="159"/>
        <end position="182"/>
    </location>
</feature>
<feature type="compositionally biased region" description="Basic and acidic residues" evidence="1">
    <location>
        <begin position="120"/>
        <end position="129"/>
    </location>
</feature>
<dbReference type="Gene3D" id="1.10.10.60">
    <property type="entry name" value="Homeodomain-like"/>
    <property type="match status" value="1"/>
</dbReference>
<dbReference type="CDD" id="cd00167">
    <property type="entry name" value="SANT"/>
    <property type="match status" value="1"/>
</dbReference>
<dbReference type="InterPro" id="IPR039535">
    <property type="entry name" value="ASST-like"/>
</dbReference>
<comment type="caution">
    <text evidence="3">The sequence shown here is derived from an EMBL/GenBank/DDBJ whole genome shotgun (WGS) entry which is preliminary data.</text>
</comment>
<feature type="compositionally biased region" description="Polar residues" evidence="1">
    <location>
        <begin position="383"/>
        <end position="402"/>
    </location>
</feature>
<name>A0ABR3QK37_9PLEO</name>
<dbReference type="EMBL" id="JAKIXB020000045">
    <property type="protein sequence ID" value="KAL1592524.1"/>
    <property type="molecule type" value="Genomic_DNA"/>
</dbReference>
<dbReference type="Pfam" id="PF13921">
    <property type="entry name" value="Myb_DNA-bind_6"/>
    <property type="match status" value="1"/>
</dbReference>
<dbReference type="Pfam" id="PF14269">
    <property type="entry name" value="Arylsulfotran_2"/>
    <property type="match status" value="1"/>
</dbReference>
<dbReference type="PANTHER" id="PTHR35340:SF6">
    <property type="entry name" value="ASST-DOMAIN-CONTAINING PROTEIN"/>
    <property type="match status" value="1"/>
</dbReference>
<feature type="region of interest" description="Disordered" evidence="1">
    <location>
        <begin position="22"/>
        <end position="44"/>
    </location>
</feature>
<dbReference type="InterPro" id="IPR009057">
    <property type="entry name" value="Homeodomain-like_sf"/>
</dbReference>